<comment type="caution">
    <text evidence="1">The sequence shown here is derived from an EMBL/GenBank/DDBJ whole genome shotgun (WGS) entry which is preliminary data.</text>
</comment>
<evidence type="ECO:0000313" key="1">
    <source>
        <dbReference type="EMBL" id="MDH1337242.1"/>
    </source>
</evidence>
<proteinExistence type="predicted"/>
<evidence type="ECO:0000313" key="2">
    <source>
        <dbReference type="Proteomes" id="UP001161065"/>
    </source>
</evidence>
<reference evidence="1" key="1">
    <citation type="submission" date="2022-09" db="EMBL/GenBank/DDBJ databases">
        <title>Intensive care unit water sources are persistently colonized with multi-drug resistant bacteria and are the site of extensive horizontal gene transfer of antibiotic resistance genes.</title>
        <authorList>
            <person name="Diorio-Toth L."/>
        </authorList>
    </citation>
    <scope>NUCLEOTIDE SEQUENCE</scope>
    <source>
        <strain evidence="1">GD03832</strain>
    </source>
</reference>
<accession>A0AA42Q573</accession>
<protein>
    <submittedName>
        <fullName evidence="1">Inovirus-type Gp2 protein</fullName>
    </submittedName>
</protein>
<dbReference type="Proteomes" id="UP001161065">
    <property type="component" value="Unassembled WGS sequence"/>
</dbReference>
<gene>
    <name evidence="1" type="ORF">N5D63_24180</name>
</gene>
<name>A0AA42Q573_9BURK</name>
<organism evidence="1 2">
    <name type="scientific">Comamonas thiooxydans</name>
    <dbReference type="NCBI Taxonomy" id="363952"/>
    <lineage>
        <taxon>Bacteria</taxon>
        <taxon>Pseudomonadati</taxon>
        <taxon>Pseudomonadota</taxon>
        <taxon>Betaproteobacteria</taxon>
        <taxon>Burkholderiales</taxon>
        <taxon>Comamonadaceae</taxon>
        <taxon>Comamonas</taxon>
    </lineage>
</organism>
<dbReference type="EMBL" id="JAOCEK010000034">
    <property type="protein sequence ID" value="MDH1337242.1"/>
    <property type="molecule type" value="Genomic_DNA"/>
</dbReference>
<dbReference type="AlphaFoldDB" id="A0AA42Q573"/>
<sequence>MNFEIENSSVELDASFCQLPVVSWIKMADATARRICLSLRFCKDPRLSRKLKVILFSLNEECPYEEDALFESMARRVYTSLSVYKALTDSRVNSCSNDELIRKFFEALLGIIKGEEFQNTFKNEEKVSQRSSALLSEYFFNLKLIHSKILIIRLDLYYNQDSIESIACQQNVVKDWQELLAYVRKTFKSHLLGHAMKIEFGIDRGVHVHSIFCMDGSKLKSDVKIAALIGKHWVSNVVPQIGRYFNCNTNSHLYKYKSRCVGLFDKIDEDFKNGVEFMSSYVTKPDPLPSLVIDGLKRKFRKGGLSKKQKKRLKERGEKIKNLNEQFHLTDAVNEITS</sequence>
<dbReference type="RefSeq" id="WP_280009521.1">
    <property type="nucleotide sequence ID" value="NZ_JAOCEK010000034.1"/>
</dbReference>